<organism evidence="2 3">
    <name type="scientific">Chryseolinea lacunae</name>
    <dbReference type="NCBI Taxonomy" id="2801331"/>
    <lineage>
        <taxon>Bacteria</taxon>
        <taxon>Pseudomonadati</taxon>
        <taxon>Bacteroidota</taxon>
        <taxon>Cytophagia</taxon>
        <taxon>Cytophagales</taxon>
        <taxon>Fulvivirgaceae</taxon>
        <taxon>Chryseolinea</taxon>
    </lineage>
</organism>
<protein>
    <submittedName>
        <fullName evidence="2">Arginyl-tRNA--protein arginylyltransferase</fullName>
    </submittedName>
</protein>
<dbReference type="EMBL" id="JAERRB010000001">
    <property type="protein sequence ID" value="MBL0740388.1"/>
    <property type="molecule type" value="Genomic_DNA"/>
</dbReference>
<sequence>MHAQVHFPEHLEPHELDAYLERGWFRMGQGIFTTNFLHFHQQMYSALWLRVRLDEASRDSTQAKLARQNKQFQVHIGPASLTLEQEDLYVRYRQPLAFEPSASLHQLLFGKSIAQNIYHTYEVTVRDGDKLIAVGFFDVGATSGMGITSVYDPLYKKYSLGKFLIYLKMDFCRNRGFEFFYPGYFVPGYSYFDYKLTIGKRSLQYLEFASQQWLSIREFSPAHIPFRIMCDKLQELRDRLGEGYPDCKVLKYEYFDANLIPELKDFELFDYPVMLQYTNPHANIMAPFVVYDVADEQYHMIVCSPAFTPKEITENPDYYSKHLLMVEQEVFATPSLKEMEDVLLKFMAP</sequence>
<feature type="domain" description="N-end rule aminoacyl transferase C-terminal" evidence="1">
    <location>
        <begin position="84"/>
        <end position="197"/>
    </location>
</feature>
<keyword evidence="3" id="KW-1185">Reference proteome</keyword>
<dbReference type="InterPro" id="IPR007472">
    <property type="entry name" value="N-end_Aminoacyl_Trfase_C"/>
</dbReference>
<evidence type="ECO:0000313" key="3">
    <source>
        <dbReference type="Proteomes" id="UP000613030"/>
    </source>
</evidence>
<evidence type="ECO:0000259" key="1">
    <source>
        <dbReference type="Pfam" id="PF04377"/>
    </source>
</evidence>
<name>A0ABS1KLN9_9BACT</name>
<gene>
    <name evidence="2" type="ORF">JI741_04125</name>
</gene>
<dbReference type="RefSeq" id="WP_202007646.1">
    <property type="nucleotide sequence ID" value="NZ_JAERRB010000001.1"/>
</dbReference>
<dbReference type="Proteomes" id="UP000613030">
    <property type="component" value="Unassembled WGS sequence"/>
</dbReference>
<dbReference type="SUPFAM" id="SSF55729">
    <property type="entry name" value="Acyl-CoA N-acyltransferases (Nat)"/>
    <property type="match status" value="1"/>
</dbReference>
<proteinExistence type="predicted"/>
<dbReference type="Pfam" id="PF04377">
    <property type="entry name" value="ATE_C"/>
    <property type="match status" value="1"/>
</dbReference>
<comment type="caution">
    <text evidence="2">The sequence shown here is derived from an EMBL/GenBank/DDBJ whole genome shotgun (WGS) entry which is preliminary data.</text>
</comment>
<accession>A0ABS1KLN9</accession>
<reference evidence="2 3" key="1">
    <citation type="submission" date="2021-01" db="EMBL/GenBank/DDBJ databases">
        <title>Chryseolinea sp. Jin1 Genome sequencing and assembly.</title>
        <authorList>
            <person name="Kim I."/>
        </authorList>
    </citation>
    <scope>NUCLEOTIDE SEQUENCE [LARGE SCALE GENOMIC DNA]</scope>
    <source>
        <strain evidence="2 3">Jin1</strain>
    </source>
</reference>
<evidence type="ECO:0000313" key="2">
    <source>
        <dbReference type="EMBL" id="MBL0740388.1"/>
    </source>
</evidence>
<dbReference type="InterPro" id="IPR016181">
    <property type="entry name" value="Acyl_CoA_acyltransferase"/>
</dbReference>